<dbReference type="GO" id="GO:0005886">
    <property type="term" value="C:plasma membrane"/>
    <property type="evidence" value="ECO:0007669"/>
    <property type="project" value="UniProtKB-SubCell"/>
</dbReference>
<keyword evidence="16" id="KW-1185">Reference proteome</keyword>
<evidence type="ECO:0000256" key="7">
    <source>
        <dbReference type="ARBA" id="ARBA00022989"/>
    </source>
</evidence>
<feature type="transmembrane region" description="Helical" evidence="14">
    <location>
        <begin position="200"/>
        <end position="220"/>
    </location>
</feature>
<dbReference type="AlphaFoldDB" id="A0AAQ3LAN2"/>
<accession>A0AAQ3LAN2</accession>
<feature type="transmembrane region" description="Helical" evidence="14">
    <location>
        <begin position="469"/>
        <end position="487"/>
    </location>
</feature>
<evidence type="ECO:0000256" key="6">
    <source>
        <dbReference type="ARBA" id="ARBA00022847"/>
    </source>
</evidence>
<evidence type="ECO:0000256" key="14">
    <source>
        <dbReference type="SAM" id="Phobius"/>
    </source>
</evidence>
<feature type="transmembrane region" description="Helical" evidence="14">
    <location>
        <begin position="83"/>
        <end position="102"/>
    </location>
</feature>
<dbReference type="CDD" id="cd10322">
    <property type="entry name" value="SLC5sbd"/>
    <property type="match status" value="1"/>
</dbReference>
<keyword evidence="3" id="KW-0813">Transport</keyword>
<keyword evidence="11" id="KW-0739">Sodium transport</keyword>
<reference evidence="15 16" key="1">
    <citation type="submission" date="2023-10" db="EMBL/GenBank/DDBJ databases">
        <title>Rubellicoccus peritrichatus gen. nov., sp. nov., isolated from an algae of coral reef tank.</title>
        <authorList>
            <person name="Luo J."/>
        </authorList>
    </citation>
    <scope>NUCLEOTIDE SEQUENCE [LARGE SCALE GENOMIC DNA]</scope>
    <source>
        <strain evidence="15 16">CR14</strain>
    </source>
</reference>
<dbReference type="InterPro" id="IPR038377">
    <property type="entry name" value="Na/Glc_symporter_sf"/>
</dbReference>
<dbReference type="Pfam" id="PF00474">
    <property type="entry name" value="SSF"/>
    <property type="match status" value="1"/>
</dbReference>
<feature type="transmembrane region" description="Helical" evidence="14">
    <location>
        <begin position="45"/>
        <end position="63"/>
    </location>
</feature>
<evidence type="ECO:0000256" key="4">
    <source>
        <dbReference type="ARBA" id="ARBA00022475"/>
    </source>
</evidence>
<feature type="transmembrane region" description="Helical" evidence="14">
    <location>
        <begin position="240"/>
        <end position="260"/>
    </location>
</feature>
<evidence type="ECO:0000256" key="2">
    <source>
        <dbReference type="ARBA" id="ARBA00006434"/>
    </source>
</evidence>
<keyword evidence="7 14" id="KW-1133">Transmembrane helix</keyword>
<evidence type="ECO:0000313" key="16">
    <source>
        <dbReference type="Proteomes" id="UP001304300"/>
    </source>
</evidence>
<dbReference type="Gene3D" id="1.20.1730.10">
    <property type="entry name" value="Sodium/glucose cotransporter"/>
    <property type="match status" value="1"/>
</dbReference>
<dbReference type="Proteomes" id="UP001304300">
    <property type="component" value="Chromosome"/>
</dbReference>
<evidence type="ECO:0000256" key="5">
    <source>
        <dbReference type="ARBA" id="ARBA00022692"/>
    </source>
</evidence>
<dbReference type="PANTHER" id="PTHR48086">
    <property type="entry name" value="SODIUM/PROLINE SYMPORTER-RELATED"/>
    <property type="match status" value="1"/>
</dbReference>
<feature type="transmembrane region" description="Helical" evidence="14">
    <location>
        <begin position="331"/>
        <end position="357"/>
    </location>
</feature>
<feature type="transmembrane region" description="Helical" evidence="14">
    <location>
        <begin position="436"/>
        <end position="457"/>
    </location>
</feature>
<organism evidence="15 16">
    <name type="scientific">Rubellicoccus peritrichatus</name>
    <dbReference type="NCBI Taxonomy" id="3080537"/>
    <lineage>
        <taxon>Bacteria</taxon>
        <taxon>Pseudomonadati</taxon>
        <taxon>Verrucomicrobiota</taxon>
        <taxon>Opitutia</taxon>
        <taxon>Puniceicoccales</taxon>
        <taxon>Cerasicoccaceae</taxon>
        <taxon>Rubellicoccus</taxon>
    </lineage>
</organism>
<keyword evidence="8" id="KW-0915">Sodium</keyword>
<dbReference type="GO" id="GO:0015293">
    <property type="term" value="F:symporter activity"/>
    <property type="evidence" value="ECO:0007669"/>
    <property type="project" value="UniProtKB-KW"/>
</dbReference>
<keyword evidence="10 14" id="KW-0472">Membrane</keyword>
<feature type="transmembrane region" description="Helical" evidence="14">
    <location>
        <begin position="280"/>
        <end position="303"/>
    </location>
</feature>
<proteinExistence type="inferred from homology"/>
<sequence length="495" mass="53334">MGEVTSTEPLIGPGGLLLLGLYLASLIVIGVFGRMARKSNTLGDFFLGGRSFGFFVLLLTLYATQYSGNTLIGFAGKSYRTGFSFLISIAFMMGVIGVYLVFAPKLYRLSREEGFVTLGDYIQHRFKNRTLTVLISISGIVALCNFLITNLKAIGEITGEVTGGVVSPAMGIAVLAVIIIIYETLGGLRSVAWTDVIQGLMLFFGVTIIFSAVIASLGGLENVTARLHEVRPDFWEAPGPSQIVTWISTLIVISVGIALYPQAIQRIYAAKDSQTLRRALTVMVFMPLLTTILMVSIGVLANIPFPGLSKAESEGATVIMLQNVADVFPSLTWIIILFVGAVLAAIMSTADSAMLSIASSVTRDLIQPFKEQITEASLTLFGKGFSWIVMTVATILAIILPQSIWALAEIKLELLVQCAPALLLGINSDRLEAKSVLAGFIAGMTVTLFFLLGAFFHEVIPKRPYGVHAGIWGLILNLIVITFAHHFSKRQAAQA</sequence>
<evidence type="ECO:0000256" key="11">
    <source>
        <dbReference type="ARBA" id="ARBA00023201"/>
    </source>
</evidence>
<dbReference type="EMBL" id="CP136920">
    <property type="protein sequence ID" value="WOO42186.1"/>
    <property type="molecule type" value="Genomic_DNA"/>
</dbReference>
<dbReference type="KEGG" id="puo:RZN69_03730"/>
<feature type="transmembrane region" description="Helical" evidence="14">
    <location>
        <begin position="378"/>
        <end position="399"/>
    </location>
</feature>
<feature type="transmembrane region" description="Helical" evidence="14">
    <location>
        <begin position="12"/>
        <end position="33"/>
    </location>
</feature>
<evidence type="ECO:0000256" key="8">
    <source>
        <dbReference type="ARBA" id="ARBA00023053"/>
    </source>
</evidence>
<keyword evidence="6" id="KW-0769">Symport</keyword>
<dbReference type="RefSeq" id="WP_317834671.1">
    <property type="nucleotide sequence ID" value="NZ_CP136920.1"/>
</dbReference>
<feature type="transmembrane region" description="Helical" evidence="14">
    <location>
        <begin position="168"/>
        <end position="188"/>
    </location>
</feature>
<keyword evidence="4" id="KW-1003">Cell membrane</keyword>
<gene>
    <name evidence="15" type="ORF">RZN69_03730</name>
</gene>
<evidence type="ECO:0000256" key="3">
    <source>
        <dbReference type="ARBA" id="ARBA00022448"/>
    </source>
</evidence>
<dbReference type="PANTHER" id="PTHR48086:SF3">
    <property type="entry name" value="SODIUM_PROLINE SYMPORTER"/>
    <property type="match status" value="1"/>
</dbReference>
<dbReference type="PROSITE" id="PS50283">
    <property type="entry name" value="NA_SOLUT_SYMP_3"/>
    <property type="match status" value="1"/>
</dbReference>
<protein>
    <submittedName>
        <fullName evidence="15">Sodium:solute symporter family protein</fullName>
    </submittedName>
</protein>
<evidence type="ECO:0000256" key="1">
    <source>
        <dbReference type="ARBA" id="ARBA00004651"/>
    </source>
</evidence>
<keyword evidence="9" id="KW-0406">Ion transport</keyword>
<comment type="catalytic activity">
    <reaction evidence="12">
        <text>L-proline(in) + Na(+)(in) = L-proline(out) + Na(+)(out)</text>
        <dbReference type="Rhea" id="RHEA:28967"/>
        <dbReference type="ChEBI" id="CHEBI:29101"/>
        <dbReference type="ChEBI" id="CHEBI:60039"/>
    </reaction>
</comment>
<name>A0AAQ3LAN2_9BACT</name>
<dbReference type="InterPro" id="IPR001734">
    <property type="entry name" value="Na/solute_symporter"/>
</dbReference>
<evidence type="ECO:0000256" key="10">
    <source>
        <dbReference type="ARBA" id="ARBA00023136"/>
    </source>
</evidence>
<feature type="transmembrane region" description="Helical" evidence="14">
    <location>
        <begin position="405"/>
        <end position="424"/>
    </location>
</feature>
<evidence type="ECO:0000256" key="9">
    <source>
        <dbReference type="ARBA" id="ARBA00023065"/>
    </source>
</evidence>
<comment type="similarity">
    <text evidence="2 13">Belongs to the sodium:solute symporter (SSF) (TC 2.A.21) family.</text>
</comment>
<keyword evidence="5 14" id="KW-0812">Transmembrane</keyword>
<feature type="transmembrane region" description="Helical" evidence="14">
    <location>
        <begin position="131"/>
        <end position="148"/>
    </location>
</feature>
<comment type="subcellular location">
    <subcellularLocation>
        <location evidence="1">Cell membrane</location>
        <topology evidence="1">Multi-pass membrane protein</topology>
    </subcellularLocation>
</comment>
<dbReference type="GO" id="GO:0006814">
    <property type="term" value="P:sodium ion transport"/>
    <property type="evidence" value="ECO:0007669"/>
    <property type="project" value="UniProtKB-KW"/>
</dbReference>
<dbReference type="InterPro" id="IPR050277">
    <property type="entry name" value="Sodium:Solute_Symporter"/>
</dbReference>
<evidence type="ECO:0000313" key="15">
    <source>
        <dbReference type="EMBL" id="WOO42186.1"/>
    </source>
</evidence>
<evidence type="ECO:0000256" key="13">
    <source>
        <dbReference type="RuleBase" id="RU362091"/>
    </source>
</evidence>
<evidence type="ECO:0000256" key="12">
    <source>
        <dbReference type="ARBA" id="ARBA00033708"/>
    </source>
</evidence>